<dbReference type="Pfam" id="PF13620">
    <property type="entry name" value="CarboxypepD_reg"/>
    <property type="match status" value="1"/>
</dbReference>
<dbReference type="GO" id="GO:0009279">
    <property type="term" value="C:cell outer membrane"/>
    <property type="evidence" value="ECO:0007669"/>
    <property type="project" value="UniProtKB-SubCell"/>
</dbReference>
<keyword evidence="7" id="KW-0732">Signal</keyword>
<evidence type="ECO:0000256" key="3">
    <source>
        <dbReference type="ARBA" id="ARBA00022452"/>
    </source>
</evidence>
<keyword evidence="6" id="KW-0998">Cell outer membrane</keyword>
<evidence type="ECO:0000256" key="1">
    <source>
        <dbReference type="ARBA" id="ARBA00004571"/>
    </source>
</evidence>
<dbReference type="InterPro" id="IPR010916">
    <property type="entry name" value="TonB_box_CS"/>
</dbReference>
<dbReference type="RefSeq" id="WP_237377653.1">
    <property type="nucleotide sequence ID" value="NZ_CP071793.1"/>
</dbReference>
<keyword evidence="10" id="KW-1185">Reference proteome</keyword>
<accession>A0A8A4TD19</accession>
<evidence type="ECO:0000256" key="2">
    <source>
        <dbReference type="ARBA" id="ARBA00022448"/>
    </source>
</evidence>
<keyword evidence="4" id="KW-0812">Transmembrane</keyword>
<dbReference type="InterPro" id="IPR039426">
    <property type="entry name" value="TonB-dep_rcpt-like"/>
</dbReference>
<evidence type="ECO:0000313" key="9">
    <source>
        <dbReference type="EMBL" id="QTD47989.1"/>
    </source>
</evidence>
<sequence>MKKQAIALAVFLTSLAFAQSNETGAITGVVIDSNGFPISGVTVKCTLPDGSYPKASFTNEMGTYRIVYLNPGVYTLTVSAADKPTKKVTGIRVSATQTEVVDVLLETTANVTETLTVTATESLIQRATTETNFDIDVEELNRLPITRTAIDLLDFVPGASTDGIFGGSGDAANNYALDGVSVTSTGFGGSFLLPNVNWIQEFQVKGLGVGAEYGNFQGGLVNIVTKSGSNTFSGNVHAIFESESWNSSTLEPGFTGTEVDTFGEFNADVAGAFIKDRLYYFFSVEQQQRDLNVVDAFAPNAATEVSFFDTQIETTETKLYGKITLQATPDDTVNFVVGLDDLETDNRGFNNTINPNASFNQESPALLYNLSWNHAFNSGNFLELKLTGYNAEDNRLSKNGFVAGVREFTRFARRDRNALFDTTRDLDNNAARVVFNTFQNWGGSEHHIKIGGEYTLGAFVDQSIRNGNYSWVISLADANGNLVNPADWDLNNTFTEWGGNSRLDAETTNTAIFIQDDFKVGKRLDVSVGVRYAKWEGELTPGFTNAATLMAADDSAVAPRVGFTFDLSGNNTLVARAHWGRFYQGMFADQYDRVADGAIFADQATQFWQWTGSTPPDLNQNINAANRDQFFDFLGNSSPLGSDIPLVDYNQPYMDQLSITIEKQFAERWKASLVYINRENKDILGLVDRNIDTNYNAVNNVSIYNRNADGSVNFDDLFVFLPTLFVASDSYNPDVVLTTIDDAFRETDQYQLILEGHGDGWSLSASIVNTEIEGNFYSVSGEEAFNGFNVDPFVNPNEQINATGRMPNYPEWEYKLRFNYDLPWNFRVSAFYRIESGDFFSDSYRIDNTGFRAFITEDGSELGSDVITPEIIGQSVFLQRRGDKELENWSRLDFRLEYLLHISAGRLVLSLDAFNLLNEDAITSRNADIDSISFSRQPPRTIQFKAAYRW</sequence>
<protein>
    <submittedName>
        <fullName evidence="9">TonB-dependent receptor</fullName>
    </submittedName>
</protein>
<dbReference type="PANTHER" id="PTHR30069">
    <property type="entry name" value="TONB-DEPENDENT OUTER MEMBRANE RECEPTOR"/>
    <property type="match status" value="1"/>
</dbReference>
<dbReference type="SUPFAM" id="SSF56935">
    <property type="entry name" value="Porins"/>
    <property type="match status" value="1"/>
</dbReference>
<dbReference type="AlphaFoldDB" id="A0A8A4TD19"/>
<evidence type="ECO:0000256" key="6">
    <source>
        <dbReference type="ARBA" id="ARBA00023237"/>
    </source>
</evidence>
<reference evidence="9" key="1">
    <citation type="submission" date="2021-03" db="EMBL/GenBank/DDBJ databases">
        <title>Acanthopleuribacteraceae sp. M133.</title>
        <authorList>
            <person name="Wang G."/>
        </authorList>
    </citation>
    <scope>NUCLEOTIDE SEQUENCE</scope>
    <source>
        <strain evidence="9">M133</strain>
    </source>
</reference>
<dbReference type="InterPro" id="IPR036942">
    <property type="entry name" value="Beta-barrel_TonB_sf"/>
</dbReference>
<dbReference type="InterPro" id="IPR008969">
    <property type="entry name" value="CarboxyPept-like_regulatory"/>
</dbReference>
<keyword evidence="5" id="KW-0472">Membrane</keyword>
<keyword evidence="3" id="KW-1134">Transmembrane beta strand</keyword>
<dbReference type="PANTHER" id="PTHR30069:SF46">
    <property type="entry name" value="OAR PROTEIN"/>
    <property type="match status" value="1"/>
</dbReference>
<gene>
    <name evidence="9" type="ORF">J3U87_20575</name>
</gene>
<evidence type="ECO:0000256" key="7">
    <source>
        <dbReference type="SAM" id="SignalP"/>
    </source>
</evidence>
<proteinExistence type="predicted"/>
<dbReference type="GO" id="GO:0044718">
    <property type="term" value="P:siderophore transmembrane transport"/>
    <property type="evidence" value="ECO:0007669"/>
    <property type="project" value="TreeGrafter"/>
</dbReference>
<dbReference type="Proteomes" id="UP000663929">
    <property type="component" value="Chromosome"/>
</dbReference>
<feature type="signal peptide" evidence="7">
    <location>
        <begin position="1"/>
        <end position="18"/>
    </location>
</feature>
<dbReference type="Gene3D" id="2.40.170.20">
    <property type="entry name" value="TonB-dependent receptor, beta-barrel domain"/>
    <property type="match status" value="1"/>
</dbReference>
<organism evidence="9 10">
    <name type="scientific">Sulfidibacter corallicola</name>
    <dbReference type="NCBI Taxonomy" id="2818388"/>
    <lineage>
        <taxon>Bacteria</taxon>
        <taxon>Pseudomonadati</taxon>
        <taxon>Acidobacteriota</taxon>
        <taxon>Holophagae</taxon>
        <taxon>Acanthopleuribacterales</taxon>
        <taxon>Acanthopleuribacteraceae</taxon>
        <taxon>Sulfidibacter</taxon>
    </lineage>
</organism>
<dbReference type="GO" id="GO:0015344">
    <property type="term" value="F:siderophore uptake transmembrane transporter activity"/>
    <property type="evidence" value="ECO:0007669"/>
    <property type="project" value="TreeGrafter"/>
</dbReference>
<dbReference type="PROSITE" id="PS00430">
    <property type="entry name" value="TONB_DEPENDENT_REC_1"/>
    <property type="match status" value="1"/>
</dbReference>
<dbReference type="InterPro" id="IPR057601">
    <property type="entry name" value="Oar-like_b-barrel"/>
</dbReference>
<name>A0A8A4TD19_SULCO</name>
<evidence type="ECO:0000259" key="8">
    <source>
        <dbReference type="Pfam" id="PF25183"/>
    </source>
</evidence>
<dbReference type="Pfam" id="PF25183">
    <property type="entry name" value="OMP_b-brl_4"/>
    <property type="match status" value="1"/>
</dbReference>
<dbReference type="KEGG" id="scor:J3U87_20575"/>
<evidence type="ECO:0000256" key="5">
    <source>
        <dbReference type="ARBA" id="ARBA00023136"/>
    </source>
</evidence>
<dbReference type="SUPFAM" id="SSF49464">
    <property type="entry name" value="Carboxypeptidase regulatory domain-like"/>
    <property type="match status" value="1"/>
</dbReference>
<keyword evidence="2" id="KW-0813">Transport</keyword>
<comment type="subcellular location">
    <subcellularLocation>
        <location evidence="1">Cell outer membrane</location>
        <topology evidence="1">Multi-pass membrane protein</topology>
    </subcellularLocation>
</comment>
<keyword evidence="9" id="KW-0675">Receptor</keyword>
<evidence type="ECO:0000313" key="10">
    <source>
        <dbReference type="Proteomes" id="UP000663929"/>
    </source>
</evidence>
<dbReference type="EMBL" id="CP071793">
    <property type="protein sequence ID" value="QTD47989.1"/>
    <property type="molecule type" value="Genomic_DNA"/>
</dbReference>
<feature type="domain" description="TonB-dependent transporter Oar-like beta-barrel" evidence="8">
    <location>
        <begin position="298"/>
        <end position="692"/>
    </location>
</feature>
<dbReference type="Gene3D" id="2.60.40.1120">
    <property type="entry name" value="Carboxypeptidase-like, regulatory domain"/>
    <property type="match status" value="1"/>
</dbReference>
<feature type="chain" id="PRO_5035324058" evidence="7">
    <location>
        <begin position="19"/>
        <end position="950"/>
    </location>
</feature>
<evidence type="ECO:0000256" key="4">
    <source>
        <dbReference type="ARBA" id="ARBA00022692"/>
    </source>
</evidence>